<keyword evidence="4" id="KW-1003">Cell membrane</keyword>
<comment type="catalytic activity">
    <reaction evidence="11">
        <text>1-methylnicotinamide(out) = 1-methylnicotinamide(in)</text>
        <dbReference type="Rhea" id="RHEA:73859"/>
        <dbReference type="ChEBI" id="CHEBI:16797"/>
    </reaction>
</comment>
<comment type="catalytic activity">
    <reaction evidence="18">
        <text>spermidine(in) = spermidine(out)</text>
        <dbReference type="Rhea" id="RHEA:35039"/>
        <dbReference type="ChEBI" id="CHEBI:57834"/>
    </reaction>
</comment>
<keyword evidence="28" id="KW-1185">Reference proteome</keyword>
<dbReference type="PROSITE" id="PS00216">
    <property type="entry name" value="SUGAR_TRANSPORT_1"/>
    <property type="match status" value="2"/>
</dbReference>
<evidence type="ECO:0000256" key="10">
    <source>
        <dbReference type="ARBA" id="ARBA00034696"/>
    </source>
</evidence>
<feature type="transmembrane region" description="Helical" evidence="25">
    <location>
        <begin position="350"/>
        <end position="374"/>
    </location>
</feature>
<evidence type="ECO:0000256" key="7">
    <source>
        <dbReference type="ARBA" id="ARBA00023065"/>
    </source>
</evidence>
<comment type="catalytic activity">
    <reaction evidence="12">
        <text>(R)-adrenaline(out) = (R)-adrenaline(in)</text>
        <dbReference type="Rhea" id="RHEA:73875"/>
        <dbReference type="ChEBI" id="CHEBI:71406"/>
    </reaction>
</comment>
<evidence type="ECO:0000256" key="4">
    <source>
        <dbReference type="ARBA" id="ARBA00022475"/>
    </source>
</evidence>
<comment type="catalytic activity">
    <reaction evidence="22">
        <text>thiamine(in) = thiamine(out)</text>
        <dbReference type="Rhea" id="RHEA:34919"/>
        <dbReference type="ChEBI" id="CHEBI:18385"/>
    </reaction>
</comment>
<comment type="subcellular location">
    <subcellularLocation>
        <location evidence="10">Basal cell membrane</location>
        <topology evidence="10">Multi-pass membrane protein</topology>
    </subcellularLocation>
    <subcellularLocation>
        <location evidence="1">Basolateral cell membrane</location>
        <topology evidence="1">Multi-pass membrane protein</topology>
    </subcellularLocation>
</comment>
<accession>A0A093CNQ8</accession>
<protein>
    <submittedName>
        <fullName evidence="27">Solute carrier family 22 member 2</fullName>
    </submittedName>
</protein>
<evidence type="ECO:0000256" key="23">
    <source>
        <dbReference type="ARBA" id="ARBA00036978"/>
    </source>
</evidence>
<feature type="domain" description="Major facilitator superfamily (MFS) profile" evidence="26">
    <location>
        <begin position="100"/>
        <end position="519"/>
    </location>
</feature>
<comment type="similarity">
    <text evidence="2">Belongs to the major facilitator (TC 2.A.1) superfamily. Organic cation transporter (TC 2.A.1.19) family.</text>
</comment>
<evidence type="ECO:0000313" key="27">
    <source>
        <dbReference type="EMBL" id="KFV13947.1"/>
    </source>
</evidence>
<evidence type="ECO:0000259" key="26">
    <source>
        <dbReference type="PROSITE" id="PS50850"/>
    </source>
</evidence>
<dbReference type="InterPro" id="IPR005829">
    <property type="entry name" value="Sugar_transporter_CS"/>
</dbReference>
<name>A0A093CNQ8_9AVES</name>
<dbReference type="PANTHER" id="PTHR24064">
    <property type="entry name" value="SOLUTE CARRIER FAMILY 22 MEMBER"/>
    <property type="match status" value="1"/>
</dbReference>
<evidence type="ECO:0000313" key="28">
    <source>
        <dbReference type="Proteomes" id="UP000053149"/>
    </source>
</evidence>
<feature type="transmembrane region" description="Helical" evidence="25">
    <location>
        <begin position="177"/>
        <end position="196"/>
    </location>
</feature>
<evidence type="ECO:0000256" key="19">
    <source>
        <dbReference type="ARBA" id="ARBA00036661"/>
    </source>
</evidence>
<evidence type="ECO:0000256" key="25">
    <source>
        <dbReference type="SAM" id="Phobius"/>
    </source>
</evidence>
<feature type="transmembrane region" description="Helical" evidence="25">
    <location>
        <begin position="430"/>
        <end position="453"/>
    </location>
</feature>
<dbReference type="GO" id="GO:0006811">
    <property type="term" value="P:monoatomic ion transport"/>
    <property type="evidence" value="ECO:0007669"/>
    <property type="project" value="UniProtKB-KW"/>
</dbReference>
<evidence type="ECO:0000256" key="14">
    <source>
        <dbReference type="ARBA" id="ARBA00035928"/>
    </source>
</evidence>
<feature type="transmembrane region" description="Helical" evidence="25">
    <location>
        <begin position="202"/>
        <end position="224"/>
    </location>
</feature>
<dbReference type="InterPro" id="IPR036259">
    <property type="entry name" value="MFS_trans_sf"/>
</dbReference>
<dbReference type="NCBIfam" id="TIGR00898">
    <property type="entry name" value="2A0119"/>
    <property type="match status" value="1"/>
</dbReference>
<feature type="non-terminal residue" evidence="27">
    <location>
        <position position="552"/>
    </location>
</feature>
<comment type="catalytic activity">
    <reaction evidence="13">
        <text>L-histidyl-L-proline diketopiperazine(in) = L-histidyl-L-proline diketopiperazine(out)</text>
        <dbReference type="Rhea" id="RHEA:74787"/>
        <dbReference type="ChEBI" id="CHEBI:90039"/>
    </reaction>
</comment>
<proteinExistence type="inferred from homology"/>
<sequence length="552" mass="61865">MPTLDDVLDQIGEFGRFQKQTFFVLCLLSAAFTPVYVGVVFFGFIPEHRCSIPGVAELSQRCGWSREEQLKHTVPKWGGRGDDFSSRCRRYEVDWNTTGVSCTDPLGSLVGNQSTVPLGPCRDGWVYDFPGTSLVTEFNLVCEDSWKLDLFQSCVNAGFFIGSIHIGYIADRFGRKFCLLVSILANFVCGILLVFVPTYVWIVILRFLQGLVSKGCWTAGYILVTEVVGPRYRRTVGILYQMAFSVGLLVFDAVAYAIPHWRWLQLTVTLPSCFLLLYYWCLPESPRWLISQGKNDKAMKIVSDIAKKNQKKMTSHVEGIKLEEEDDGGKQSPSFIDLVRTPQMRRNTFILMYNWFTSAVLYQGLIMQIGVGAGNVYLDFLYSALVEFPAAFIIIVTIDRIGRRYPWAASNLVAGAACLATALIPEDIHWLKVIAACIGRMGITMAFEMVCFVNTELYPTYIRNLGVMVCSSLCDVGGIIVPFIVYRLVEVWPGLPLIVFTVLGLIAGGLVLLLPETKGRVLPETIEDVENLHRQSAPKAKKIYHHVQTSEV</sequence>
<reference evidence="27 28" key="1">
    <citation type="submission" date="2014-04" db="EMBL/GenBank/DDBJ databases">
        <title>Genome evolution of avian class.</title>
        <authorList>
            <person name="Zhang G."/>
            <person name="Li C."/>
        </authorList>
    </citation>
    <scope>NUCLEOTIDE SEQUENCE [LARGE SCALE GENOMIC DNA]</scope>
    <source>
        <strain evidence="27">BGI_N339</strain>
    </source>
</reference>
<dbReference type="GO" id="GO:0016323">
    <property type="term" value="C:basolateral plasma membrane"/>
    <property type="evidence" value="ECO:0007669"/>
    <property type="project" value="UniProtKB-SubCell"/>
</dbReference>
<evidence type="ECO:0000256" key="21">
    <source>
        <dbReference type="ARBA" id="ARBA00036778"/>
    </source>
</evidence>
<evidence type="ECO:0000256" key="8">
    <source>
        <dbReference type="ARBA" id="ARBA00023136"/>
    </source>
</evidence>
<keyword evidence="6 25" id="KW-1133">Transmembrane helix</keyword>
<evidence type="ECO:0000256" key="22">
    <source>
        <dbReference type="ARBA" id="ARBA00036839"/>
    </source>
</evidence>
<comment type="catalytic activity">
    <reaction evidence="15">
        <text>prostaglandin E2(out) = prostaglandin E2(in)</text>
        <dbReference type="Rhea" id="RHEA:50984"/>
        <dbReference type="ChEBI" id="CHEBI:606564"/>
    </reaction>
</comment>
<comment type="catalytic activity">
    <reaction evidence="17">
        <text>dopamine(out) = dopamine(in)</text>
        <dbReference type="Rhea" id="RHEA:73863"/>
        <dbReference type="ChEBI" id="CHEBI:59905"/>
    </reaction>
</comment>
<keyword evidence="3" id="KW-0813">Transport</keyword>
<organism evidence="27 28">
    <name type="scientific">Pterocles gutturalis</name>
    <name type="common">yellow-throated sandgrouse</name>
    <dbReference type="NCBI Taxonomy" id="240206"/>
    <lineage>
        <taxon>Eukaryota</taxon>
        <taxon>Metazoa</taxon>
        <taxon>Chordata</taxon>
        <taxon>Craniata</taxon>
        <taxon>Vertebrata</taxon>
        <taxon>Euteleostomi</taxon>
        <taxon>Archelosauria</taxon>
        <taxon>Archosauria</taxon>
        <taxon>Dinosauria</taxon>
        <taxon>Saurischia</taxon>
        <taxon>Theropoda</taxon>
        <taxon>Coelurosauria</taxon>
        <taxon>Aves</taxon>
        <taxon>Neognathae</taxon>
        <taxon>Neoaves</taxon>
        <taxon>Columbimorphae</taxon>
        <taxon>Pterocliformes</taxon>
        <taxon>Pteroclidae</taxon>
        <taxon>Pterocles</taxon>
    </lineage>
</organism>
<evidence type="ECO:0000256" key="2">
    <source>
        <dbReference type="ARBA" id="ARBA00009203"/>
    </source>
</evidence>
<comment type="catalytic activity">
    <reaction evidence="23">
        <text>prostaglandin F2alpha(out) = prostaglandin F2alpha(in)</text>
        <dbReference type="Rhea" id="RHEA:50988"/>
        <dbReference type="ChEBI" id="CHEBI:57404"/>
    </reaction>
</comment>
<feature type="transmembrane region" description="Helical" evidence="25">
    <location>
        <begin position="263"/>
        <end position="282"/>
    </location>
</feature>
<evidence type="ECO:0000256" key="20">
    <source>
        <dbReference type="ARBA" id="ARBA00036754"/>
    </source>
</evidence>
<comment type="catalytic activity">
    <reaction evidence="21">
        <text>acetylcholine(in) = acetylcholine(out)</text>
        <dbReference type="Rhea" id="RHEA:74663"/>
        <dbReference type="ChEBI" id="CHEBI:15355"/>
    </reaction>
</comment>
<keyword evidence="9" id="KW-0325">Glycoprotein</keyword>
<evidence type="ECO:0000256" key="18">
    <source>
        <dbReference type="ARBA" id="ARBA00036490"/>
    </source>
</evidence>
<evidence type="ECO:0000256" key="11">
    <source>
        <dbReference type="ARBA" id="ARBA00035834"/>
    </source>
</evidence>
<dbReference type="Gene3D" id="1.20.1250.20">
    <property type="entry name" value="MFS general substrate transporter like domains"/>
    <property type="match status" value="1"/>
</dbReference>
<keyword evidence="5 25" id="KW-0812">Transmembrane</keyword>
<feature type="transmembrane region" description="Helical" evidence="25">
    <location>
        <begin position="465"/>
        <end position="489"/>
    </location>
</feature>
<evidence type="ECO:0000256" key="5">
    <source>
        <dbReference type="ARBA" id="ARBA00022692"/>
    </source>
</evidence>
<feature type="transmembrane region" description="Helical" evidence="25">
    <location>
        <begin position="236"/>
        <end position="257"/>
    </location>
</feature>
<dbReference type="Pfam" id="PF00083">
    <property type="entry name" value="Sugar_tr"/>
    <property type="match status" value="1"/>
</dbReference>
<feature type="transmembrane region" description="Helical" evidence="25">
    <location>
        <begin position="495"/>
        <end position="514"/>
    </location>
</feature>
<keyword evidence="8 25" id="KW-0472">Membrane</keyword>
<dbReference type="InterPro" id="IPR020846">
    <property type="entry name" value="MFS_dom"/>
</dbReference>
<feature type="transmembrane region" description="Helical" evidence="25">
    <location>
        <begin position="405"/>
        <end position="424"/>
    </location>
</feature>
<dbReference type="InterPro" id="IPR005828">
    <property type="entry name" value="MFS_sugar_transport-like"/>
</dbReference>
<evidence type="ECO:0000256" key="17">
    <source>
        <dbReference type="ARBA" id="ARBA00036483"/>
    </source>
</evidence>
<comment type="catalytic activity">
    <reaction evidence="16">
        <text>serotonin(out) = serotonin(in)</text>
        <dbReference type="Rhea" id="RHEA:73867"/>
        <dbReference type="ChEBI" id="CHEBI:350546"/>
    </reaction>
</comment>
<evidence type="ECO:0000256" key="1">
    <source>
        <dbReference type="ARBA" id="ARBA00004554"/>
    </source>
</evidence>
<evidence type="ECO:0000256" key="9">
    <source>
        <dbReference type="ARBA" id="ARBA00023180"/>
    </source>
</evidence>
<comment type="catalytic activity">
    <reaction evidence="20">
        <text>guanidine(out) = guanidine(in)</text>
        <dbReference type="Rhea" id="RHEA:73883"/>
        <dbReference type="ChEBI" id="CHEBI:30087"/>
    </reaction>
</comment>
<comment type="catalytic activity">
    <reaction evidence="19">
        <text>(R)-salsolinol(in) = (R)-salsolinol(out)</text>
        <dbReference type="Rhea" id="RHEA:74791"/>
        <dbReference type="ChEBI" id="CHEBI:194082"/>
    </reaction>
</comment>
<evidence type="ECO:0000256" key="24">
    <source>
        <dbReference type="ARBA" id="ARBA00037001"/>
    </source>
</evidence>
<dbReference type="FunFam" id="1.20.1250.20:FF:000148">
    <property type="entry name" value="Solute carrier family 22 member 2"/>
    <property type="match status" value="1"/>
</dbReference>
<evidence type="ECO:0000256" key="3">
    <source>
        <dbReference type="ARBA" id="ARBA00022448"/>
    </source>
</evidence>
<feature type="transmembrane region" description="Helical" evidence="25">
    <location>
        <begin position="380"/>
        <end position="398"/>
    </location>
</feature>
<evidence type="ECO:0000256" key="13">
    <source>
        <dbReference type="ARBA" id="ARBA00035901"/>
    </source>
</evidence>
<gene>
    <name evidence="27" type="ORF">N339_11751</name>
</gene>
<dbReference type="CDD" id="cd17379">
    <property type="entry name" value="MFS_SLC22A1_2_3"/>
    <property type="match status" value="1"/>
</dbReference>
<feature type="transmembrane region" description="Helical" evidence="25">
    <location>
        <begin position="21"/>
        <end position="45"/>
    </location>
</feature>
<dbReference type="GO" id="GO:0042910">
    <property type="term" value="F:xenobiotic transmembrane transporter activity"/>
    <property type="evidence" value="ECO:0007669"/>
    <property type="project" value="UniProtKB-ARBA"/>
</dbReference>
<dbReference type="EMBL" id="KL244645">
    <property type="protein sequence ID" value="KFV13947.1"/>
    <property type="molecule type" value="Genomic_DNA"/>
</dbReference>
<evidence type="ECO:0000256" key="6">
    <source>
        <dbReference type="ARBA" id="ARBA00022989"/>
    </source>
</evidence>
<dbReference type="InterPro" id="IPR004749">
    <property type="entry name" value="Orgcat_transp/SVOP"/>
</dbReference>
<evidence type="ECO:0000256" key="12">
    <source>
        <dbReference type="ARBA" id="ARBA00035897"/>
    </source>
</evidence>
<evidence type="ECO:0000256" key="15">
    <source>
        <dbReference type="ARBA" id="ARBA00036345"/>
    </source>
</evidence>
<dbReference type="AlphaFoldDB" id="A0A093CNQ8"/>
<comment type="catalytic activity">
    <reaction evidence="24">
        <text>histamine(out) = histamine(in)</text>
        <dbReference type="Rhea" id="RHEA:73879"/>
        <dbReference type="ChEBI" id="CHEBI:58432"/>
    </reaction>
</comment>
<keyword evidence="7" id="KW-0406">Ion transport</keyword>
<dbReference type="PROSITE" id="PS50850">
    <property type="entry name" value="MFS"/>
    <property type="match status" value="1"/>
</dbReference>
<comment type="catalytic activity">
    <reaction evidence="14">
        <text>putrescine(out) = putrescine(in)</text>
        <dbReference type="Rhea" id="RHEA:72135"/>
        <dbReference type="ChEBI" id="CHEBI:326268"/>
    </reaction>
</comment>
<dbReference type="Proteomes" id="UP000053149">
    <property type="component" value="Unassembled WGS sequence"/>
</dbReference>
<evidence type="ECO:0000256" key="16">
    <source>
        <dbReference type="ARBA" id="ARBA00036470"/>
    </source>
</evidence>
<dbReference type="SUPFAM" id="SSF103473">
    <property type="entry name" value="MFS general substrate transporter"/>
    <property type="match status" value="1"/>
</dbReference>